<dbReference type="InterPro" id="IPR011011">
    <property type="entry name" value="Znf_FYVE_PHD"/>
</dbReference>
<dbReference type="InterPro" id="IPR028941">
    <property type="entry name" value="WHIM2_dom"/>
</dbReference>
<feature type="compositionally biased region" description="Low complexity" evidence="14">
    <location>
        <begin position="467"/>
        <end position="514"/>
    </location>
</feature>
<feature type="domain" description="PHD-type" evidence="16">
    <location>
        <begin position="1828"/>
        <end position="1878"/>
    </location>
</feature>
<evidence type="ECO:0000256" key="1">
    <source>
        <dbReference type="ARBA" id="ARBA00004123"/>
    </source>
</evidence>
<feature type="compositionally biased region" description="Basic and acidic residues" evidence="14">
    <location>
        <begin position="1287"/>
        <end position="1329"/>
    </location>
</feature>
<evidence type="ECO:0000256" key="9">
    <source>
        <dbReference type="ARBA" id="ARBA00023163"/>
    </source>
</evidence>
<feature type="compositionally biased region" description="Acidic residues" evidence="14">
    <location>
        <begin position="550"/>
        <end position="583"/>
    </location>
</feature>
<feature type="region of interest" description="Disordered" evidence="14">
    <location>
        <begin position="728"/>
        <end position="752"/>
    </location>
</feature>
<feature type="domain" description="MBD" evidence="19">
    <location>
        <begin position="627"/>
        <end position="700"/>
    </location>
</feature>
<protein>
    <submittedName>
        <fullName evidence="20">BAZ2B protein</fullName>
    </submittedName>
</protein>
<proteinExistence type="inferred from homology"/>
<feature type="compositionally biased region" description="Basic and acidic residues" evidence="14">
    <location>
        <begin position="1655"/>
        <end position="1664"/>
    </location>
</feature>
<keyword evidence="3" id="KW-0479">Metal-binding</keyword>
<feature type="region of interest" description="Disordered" evidence="14">
    <location>
        <begin position="226"/>
        <end position="448"/>
    </location>
</feature>
<feature type="compositionally biased region" description="Acidic residues" evidence="14">
    <location>
        <begin position="1187"/>
        <end position="1223"/>
    </location>
</feature>
<dbReference type="Pfam" id="PF15612">
    <property type="entry name" value="WHIM1"/>
    <property type="match status" value="1"/>
</dbReference>
<dbReference type="GO" id="GO:0003677">
    <property type="term" value="F:DNA binding"/>
    <property type="evidence" value="ECO:0007669"/>
    <property type="project" value="InterPro"/>
</dbReference>
<keyword evidence="6" id="KW-0805">Transcription regulation</keyword>
<dbReference type="PROSITE" id="PS50982">
    <property type="entry name" value="MBD"/>
    <property type="match status" value="1"/>
</dbReference>
<feature type="compositionally biased region" description="Acidic residues" evidence="14">
    <location>
        <begin position="266"/>
        <end position="282"/>
    </location>
</feature>
<dbReference type="CDD" id="cd05503">
    <property type="entry name" value="Bromo_BAZ2A_B_like"/>
    <property type="match status" value="1"/>
</dbReference>
<dbReference type="CDD" id="cd15545">
    <property type="entry name" value="PHD_BAZ2A_like"/>
    <property type="match status" value="1"/>
</dbReference>
<feature type="compositionally biased region" description="Basic and acidic residues" evidence="14">
    <location>
        <begin position="226"/>
        <end position="251"/>
    </location>
</feature>
<keyword evidence="10" id="KW-0539">Nucleus</keyword>
<feature type="compositionally biased region" description="Low complexity" evidence="14">
    <location>
        <begin position="11"/>
        <end position="32"/>
    </location>
</feature>
<dbReference type="PROSITE" id="PS01359">
    <property type="entry name" value="ZF_PHD_1"/>
    <property type="match status" value="1"/>
</dbReference>
<keyword evidence="9" id="KW-0804">Transcription</keyword>
<dbReference type="SUPFAM" id="SSF57903">
    <property type="entry name" value="FYVE/PHD zinc finger"/>
    <property type="match status" value="2"/>
</dbReference>
<dbReference type="Gene3D" id="3.30.890.10">
    <property type="entry name" value="Methyl-cpg-binding Protein 2, Chain A"/>
    <property type="match status" value="1"/>
</dbReference>
<reference evidence="20" key="1">
    <citation type="submission" date="2022-01" db="EMBL/GenBank/DDBJ databases">
        <authorList>
            <person name="Braso-Vives M."/>
        </authorList>
    </citation>
    <scope>NUCLEOTIDE SEQUENCE</scope>
</reference>
<gene>
    <name evidence="20" type="primary">BAZ2B</name>
    <name evidence="20" type="ORF">BLAG_LOCUS5394</name>
</gene>
<feature type="coiled-coil region" evidence="13">
    <location>
        <begin position="811"/>
        <end position="855"/>
    </location>
</feature>
<dbReference type="InterPro" id="IPR028942">
    <property type="entry name" value="WHIM1_dom"/>
</dbReference>
<comment type="subcellular location">
    <subcellularLocation>
        <location evidence="1">Nucleus</location>
    </subcellularLocation>
</comment>
<feature type="domain" description="RING-type" evidence="17">
    <location>
        <begin position="1885"/>
        <end position="1928"/>
    </location>
</feature>
<feature type="compositionally biased region" description="Low complexity" evidence="14">
    <location>
        <begin position="148"/>
        <end position="168"/>
    </location>
</feature>
<dbReference type="InterPro" id="IPR001739">
    <property type="entry name" value="Methyl_CpG_DNA-bd"/>
</dbReference>
<dbReference type="SMART" id="SM00297">
    <property type="entry name" value="BROMO"/>
    <property type="match status" value="1"/>
</dbReference>
<keyword evidence="4 12" id="KW-0863">Zinc-finger</keyword>
<evidence type="ECO:0000259" key="17">
    <source>
        <dbReference type="PROSITE" id="PS50089"/>
    </source>
</evidence>
<dbReference type="InterPro" id="IPR001841">
    <property type="entry name" value="Znf_RING"/>
</dbReference>
<evidence type="ECO:0000256" key="3">
    <source>
        <dbReference type="ARBA" id="ARBA00022723"/>
    </source>
</evidence>
<evidence type="ECO:0000313" key="21">
    <source>
        <dbReference type="Proteomes" id="UP000838412"/>
    </source>
</evidence>
<feature type="compositionally biased region" description="Basic residues" evidence="14">
    <location>
        <begin position="170"/>
        <end position="185"/>
    </location>
</feature>
<feature type="region of interest" description="Disordered" evidence="14">
    <location>
        <begin position="148"/>
        <end position="185"/>
    </location>
</feature>
<dbReference type="Pfam" id="PF00439">
    <property type="entry name" value="Bromodomain"/>
    <property type="match status" value="1"/>
</dbReference>
<dbReference type="InterPro" id="IPR018359">
    <property type="entry name" value="Bromodomain_CS"/>
</dbReference>
<evidence type="ECO:0000313" key="20">
    <source>
        <dbReference type="EMBL" id="CAH1242020.1"/>
    </source>
</evidence>
<feature type="compositionally biased region" description="Basic and acidic residues" evidence="14">
    <location>
        <begin position="1"/>
        <end position="10"/>
    </location>
</feature>
<evidence type="ECO:0000259" key="18">
    <source>
        <dbReference type="PROSITE" id="PS50827"/>
    </source>
</evidence>
<feature type="region of interest" description="Disordered" evidence="14">
    <location>
        <begin position="1939"/>
        <end position="1975"/>
    </location>
</feature>
<dbReference type="SUPFAM" id="SSF47370">
    <property type="entry name" value="Bromodomain"/>
    <property type="match status" value="1"/>
</dbReference>
<dbReference type="Pfam" id="PF02791">
    <property type="entry name" value="DDT"/>
    <property type="match status" value="1"/>
</dbReference>
<dbReference type="SMART" id="SM00391">
    <property type="entry name" value="MBD"/>
    <property type="match status" value="1"/>
</dbReference>
<accession>A0A8J9YUL7</accession>
<dbReference type="InterPro" id="IPR019787">
    <property type="entry name" value="Znf_PHD-finger"/>
</dbReference>
<dbReference type="SMART" id="SM00249">
    <property type="entry name" value="PHD"/>
    <property type="match status" value="2"/>
</dbReference>
<keyword evidence="21" id="KW-1185">Reference proteome</keyword>
<feature type="compositionally biased region" description="Polar residues" evidence="14">
    <location>
        <begin position="392"/>
        <end position="414"/>
    </location>
</feature>
<dbReference type="InterPro" id="IPR018501">
    <property type="entry name" value="DDT_dom"/>
</dbReference>
<evidence type="ECO:0000256" key="14">
    <source>
        <dbReference type="SAM" id="MobiDB-lite"/>
    </source>
</evidence>
<feature type="domain" description="PHD-type" evidence="16">
    <location>
        <begin position="1882"/>
        <end position="1931"/>
    </location>
</feature>
<evidence type="ECO:0000256" key="6">
    <source>
        <dbReference type="ARBA" id="ARBA00023015"/>
    </source>
</evidence>
<evidence type="ECO:0000259" key="16">
    <source>
        <dbReference type="PROSITE" id="PS50016"/>
    </source>
</evidence>
<feature type="compositionally biased region" description="Polar residues" evidence="14">
    <location>
        <begin position="1337"/>
        <end position="1348"/>
    </location>
</feature>
<evidence type="ECO:0000256" key="4">
    <source>
        <dbReference type="ARBA" id="ARBA00022771"/>
    </source>
</evidence>
<feature type="compositionally biased region" description="Low complexity" evidence="14">
    <location>
        <begin position="522"/>
        <end position="532"/>
    </location>
</feature>
<sequence length="2084" mass="233091">MESSREKSEESPPSTSARGTSSSPSGSNATTSSTNIFNTASFLASGQSLFGTSTTSPYGHMPSAFSMFGTHPFQFGGLGMLGTPGSLSQTSDWWRQASAHARTMAGMGAGFFPGLAMPPTFGSIGSSPASTGSDTKVAFSSPLFQSTLSSPGGSLSSPTLSTMSSSSGRGRGRGGRGRGRPKGSKNKATLLAEAAAANARANALAASMFISPPLVMEKPKEVSVIKKVEKEKHKEKLPKEDKGTKDNKESSSDSDSDISTGSDSEISSDSDDSDSSDSEGDEADKTKKLKEQLKQKEQELKREQEQIKQQQREALLRRQSPSQVIKSPPHSQSQGLLLPPKLSPVTTTSSDSKTEASPRPIRSPAKLAIKHSLQQKQREEQQKSLSPPVLTKISQEKTSQPKQLIQQSLMSTKPSEGLAQKLLSQQGLLQKSPSQQTQEQRAKEEEEKLKQLKLQFEQQIKQQQQLYKLQKRAQALSSPSSSSSTSAATNVTSKLLATSKSSSAVSSTSASQSKIIHPQTFKLPSSSPSTSKGSDKKQKPLVARFRGVEEESSDSDSGDDSDDDDEDDSDSDDDDDDDDDSSETSESTATPTKSNETPSPTKSVKRAADVAIPNNFDDGGFRKRRRIIDLREVRIPLEHGWRRETRIRAIGPGGGIKGDVCYLAPCGKKLRTYPEVQRYLDRCGITDLTRENFSFSPKTNIGDFIECRNGANGTEYVLLTEEQILQRTRDGVRRGRPPSSEKLKKRDDRKVEQQEFARKAVEMRMKRKMEQQALVSAEMAKRVQEAKLRRKIEKQAQVQAAKEAKRQQSMMAAEEKRRQKERIKLLKQQEKMQRLEQIRMEKEMKAQQLMEYQVQVHLQKQMKQRQILEEREMRRQQQVMLKNQERERRKQHMMLVRALEARKKAEERERMKQEKKVEKKLTRERKMEQRRLELQIAKELKKPVEDMQLKEAKPLPVLKRIPGMQLPGNAFADCMMVFEFLHNFGSVLDMDEKDIPTLDEMQQGLLGEEEAEREVLDMLANLLQCALRDPGVIPGMQSATVLRVPLHDADIDHRNLSEILRLFIQGRNGFQDEMSQRLETIPFQAHSPTQKAAILAFICNELLCSRAVVGEIDSSIEHMSNLRRDKWIVEGKLRKLRIIRAKKFHRPYSRQGLSNENSNMGEDSNMSGTMSVANTPGKASSKGDEDSKMEEDEEEDDDKDDDEEDGEGLDVEGEDEAEPESVEETDRRIEKLGKQQSQYRSKLFDASHSLRALCLGQDRYHRRYWVLPCAGGVFVEGMESAEPENMEVDKENSHPQESKDNVIPKETKENSTEVKDVKKEVKKEEEAVVKSENNVETAKQNGDQTCGNHDSKAVEETKASAMSQGASENLFLQKPSKLSELLDVAKQDPDSCPTGTESRTSHDATAATSSPSLQQVRLGGLQAQKSGSGFLNIDTLVNRSDMKMLGTYMSPLPSSIQFAPGPLTADQLLKGLTHKMNGDGMWFSVLPRMPCDETSLTRLQLPSVGNVESSKTSLPGASQGTTVQNSAFSHPQVKSAQTGFGFTTFGQSPLGAQQINALYAQRMAGPSTSAYQPHFMGMAPNMWMGMNEVEAAPIPKEMVRGWWQMLESEQIRALLKVLHPRGIRERILQKSLQKYNDYACQCCKKARENDAIKLEEVEDDKTPRDPSGAPLETWEEHESEELAYKFEVSLLQDVEDLEERVFQASLQVKGWKLPPRMTADYADKSIEEDSDLRPLELAQKRLASLEMNLERRYIKPPLSKNVQISLATMGFPEENSNSSTPPNSSDEDIPNALRVWRDVVTTETTAPQLFMCLGLLEKCIAWDKSIMKVFCQFCRKGDNEAQLLLCDGCDKGFHTYCVKPRMTGIPDGDWFCSVCVAAATGEECCVVCEKKVTVKAARCEHCPRVYHIQCLDPPLNKAPRGKWTCPECLKAGIKGRRNRKSKETKEKDAGNSLSDDCPSPMYVPDKKDKKAKNEASKDLAPCRTILPELEKHEDAWPFLVPVNTKQFPQYKKIIKRPMDLSTIKNKLRDNKYRSREEFAEDIRLICDNCETFNEDESAVGQAGHNMRACFETRWSELTADGGYR</sequence>
<dbReference type="PROSITE" id="PS50827">
    <property type="entry name" value="DDT"/>
    <property type="match status" value="1"/>
</dbReference>
<feature type="region of interest" description="Disordered" evidence="14">
    <location>
        <begin position="467"/>
        <end position="610"/>
    </location>
</feature>
<feature type="region of interest" description="Disordered" evidence="14">
    <location>
        <begin position="1283"/>
        <end position="1368"/>
    </location>
</feature>
<dbReference type="Pfam" id="PF15613">
    <property type="entry name" value="WSD"/>
    <property type="match status" value="2"/>
</dbReference>
<dbReference type="Gene3D" id="1.20.920.10">
    <property type="entry name" value="Bromodomain-like"/>
    <property type="match status" value="1"/>
</dbReference>
<dbReference type="CDD" id="cd01397">
    <property type="entry name" value="HAT_MBD"/>
    <property type="match status" value="1"/>
</dbReference>
<dbReference type="Pfam" id="PF01429">
    <property type="entry name" value="MBD"/>
    <property type="match status" value="1"/>
</dbReference>
<dbReference type="GO" id="GO:0008270">
    <property type="term" value="F:zinc ion binding"/>
    <property type="evidence" value="ECO:0007669"/>
    <property type="project" value="UniProtKB-KW"/>
</dbReference>
<feature type="compositionally biased region" description="Basic and acidic residues" evidence="14">
    <location>
        <begin position="1964"/>
        <end position="1975"/>
    </location>
</feature>
<comment type="similarity">
    <text evidence="2">Belongs to the WAL family.</text>
</comment>
<dbReference type="InterPro" id="IPR019786">
    <property type="entry name" value="Zinc_finger_PHD-type_CS"/>
</dbReference>
<dbReference type="FunFam" id="3.30.40.10:FF:000199">
    <property type="entry name" value="Bromodomain adjacent to zinc finger domain 2B"/>
    <property type="match status" value="1"/>
</dbReference>
<dbReference type="InterPro" id="IPR016177">
    <property type="entry name" value="DNA-bd_dom_sf"/>
</dbReference>
<dbReference type="InterPro" id="IPR037374">
    <property type="entry name" value="BAZ2A/B_Bromo"/>
</dbReference>
<dbReference type="GO" id="GO:0005634">
    <property type="term" value="C:nucleus"/>
    <property type="evidence" value="ECO:0007669"/>
    <property type="project" value="UniProtKB-SubCell"/>
</dbReference>
<feature type="compositionally biased region" description="Low complexity" evidence="14">
    <location>
        <begin position="417"/>
        <end position="439"/>
    </location>
</feature>
<feature type="compositionally biased region" description="Polar residues" evidence="14">
    <location>
        <begin position="1151"/>
        <end position="1178"/>
    </location>
</feature>
<keyword evidence="8 11" id="KW-0103">Bromodomain</keyword>
<dbReference type="InterPro" id="IPR036427">
    <property type="entry name" value="Bromodomain-like_sf"/>
</dbReference>
<dbReference type="PROSITE" id="PS50016">
    <property type="entry name" value="ZF_PHD_2"/>
    <property type="match status" value="2"/>
</dbReference>
<evidence type="ECO:0000256" key="11">
    <source>
        <dbReference type="PROSITE-ProRule" id="PRU00035"/>
    </source>
</evidence>
<feature type="region of interest" description="Disordered" evidence="14">
    <location>
        <begin position="1"/>
        <end position="32"/>
    </location>
</feature>
<keyword evidence="5" id="KW-0862">Zinc</keyword>
<dbReference type="PROSITE" id="PS50014">
    <property type="entry name" value="BROMODOMAIN_2"/>
    <property type="match status" value="1"/>
</dbReference>
<dbReference type="Gene3D" id="3.30.40.10">
    <property type="entry name" value="Zinc/RING finger domain, C3HC4 (zinc finger)"/>
    <property type="match status" value="2"/>
</dbReference>
<dbReference type="PANTHER" id="PTHR45915">
    <property type="entry name" value="TRANSCRIPTION INTERMEDIARY FACTOR"/>
    <property type="match status" value="1"/>
</dbReference>
<keyword evidence="7 13" id="KW-0175">Coiled coil</keyword>
<evidence type="ECO:0000259" key="15">
    <source>
        <dbReference type="PROSITE" id="PS50014"/>
    </source>
</evidence>
<dbReference type="PROSITE" id="PS50089">
    <property type="entry name" value="ZF_RING_2"/>
    <property type="match status" value="1"/>
</dbReference>
<dbReference type="PANTHER" id="PTHR45915:SF2">
    <property type="entry name" value="TOUTATIS, ISOFORM E"/>
    <property type="match status" value="1"/>
</dbReference>
<dbReference type="PROSITE" id="PS00633">
    <property type="entry name" value="BROMODOMAIN_1"/>
    <property type="match status" value="1"/>
</dbReference>
<dbReference type="PRINTS" id="PR00503">
    <property type="entry name" value="BROMODOMAIN"/>
</dbReference>
<dbReference type="GO" id="GO:0000785">
    <property type="term" value="C:chromatin"/>
    <property type="evidence" value="ECO:0007669"/>
    <property type="project" value="TreeGrafter"/>
</dbReference>
<evidence type="ECO:0000256" key="12">
    <source>
        <dbReference type="PROSITE-ProRule" id="PRU00175"/>
    </source>
</evidence>
<dbReference type="InterPro" id="IPR001965">
    <property type="entry name" value="Znf_PHD"/>
</dbReference>
<feature type="compositionally biased region" description="Polar residues" evidence="14">
    <location>
        <begin position="319"/>
        <end position="335"/>
    </location>
</feature>
<feature type="domain" description="Bromo" evidence="15">
    <location>
        <begin position="1990"/>
        <end position="2060"/>
    </location>
</feature>
<dbReference type="OrthoDB" id="21449at2759"/>
<feature type="region of interest" description="Disordered" evidence="14">
    <location>
        <begin position="903"/>
        <end position="922"/>
    </location>
</feature>
<feature type="compositionally biased region" description="Basic and acidic residues" evidence="14">
    <location>
        <begin position="283"/>
        <end position="316"/>
    </location>
</feature>
<dbReference type="Pfam" id="PF00628">
    <property type="entry name" value="PHD"/>
    <property type="match status" value="2"/>
</dbReference>
<evidence type="ECO:0000256" key="13">
    <source>
        <dbReference type="SAM" id="Coils"/>
    </source>
</evidence>
<feature type="compositionally biased region" description="Basic and acidic residues" evidence="14">
    <location>
        <begin position="1349"/>
        <end position="1358"/>
    </location>
</feature>
<dbReference type="InterPro" id="IPR001487">
    <property type="entry name" value="Bromodomain"/>
</dbReference>
<evidence type="ECO:0000256" key="7">
    <source>
        <dbReference type="ARBA" id="ARBA00023054"/>
    </source>
</evidence>
<dbReference type="Proteomes" id="UP000838412">
    <property type="component" value="Chromosome 12"/>
</dbReference>
<organism evidence="20 21">
    <name type="scientific">Branchiostoma lanceolatum</name>
    <name type="common">Common lancelet</name>
    <name type="synonym">Amphioxus lanceolatum</name>
    <dbReference type="NCBI Taxonomy" id="7740"/>
    <lineage>
        <taxon>Eukaryota</taxon>
        <taxon>Metazoa</taxon>
        <taxon>Chordata</taxon>
        <taxon>Cephalochordata</taxon>
        <taxon>Leptocardii</taxon>
        <taxon>Amphioxiformes</taxon>
        <taxon>Branchiostomatidae</taxon>
        <taxon>Branchiostoma</taxon>
    </lineage>
</organism>
<name>A0A8J9YUL7_BRALA</name>
<feature type="compositionally biased region" description="Polar residues" evidence="14">
    <location>
        <begin position="588"/>
        <end position="602"/>
    </location>
</feature>
<feature type="region of interest" description="Disordered" evidence="14">
    <location>
        <begin position="1655"/>
        <end position="1674"/>
    </location>
</feature>
<dbReference type="InterPro" id="IPR013083">
    <property type="entry name" value="Znf_RING/FYVE/PHD"/>
</dbReference>
<evidence type="ECO:0000259" key="19">
    <source>
        <dbReference type="PROSITE" id="PS50982"/>
    </source>
</evidence>
<evidence type="ECO:0000256" key="10">
    <source>
        <dbReference type="ARBA" id="ARBA00023242"/>
    </source>
</evidence>
<dbReference type="SUPFAM" id="SSF54171">
    <property type="entry name" value="DNA-binding domain"/>
    <property type="match status" value="1"/>
</dbReference>
<feature type="domain" description="DDT" evidence="18">
    <location>
        <begin position="968"/>
        <end position="1032"/>
    </location>
</feature>
<evidence type="ECO:0000256" key="5">
    <source>
        <dbReference type="ARBA" id="ARBA00022833"/>
    </source>
</evidence>
<dbReference type="EMBL" id="OV696697">
    <property type="protein sequence ID" value="CAH1242020.1"/>
    <property type="molecule type" value="Genomic_DNA"/>
</dbReference>
<feature type="compositionally biased region" description="Basic and acidic residues" evidence="14">
    <location>
        <begin position="1224"/>
        <end position="1233"/>
    </location>
</feature>
<evidence type="ECO:0000256" key="8">
    <source>
        <dbReference type="ARBA" id="ARBA00023117"/>
    </source>
</evidence>
<evidence type="ECO:0000256" key="2">
    <source>
        <dbReference type="ARBA" id="ARBA00007444"/>
    </source>
</evidence>
<dbReference type="SMART" id="SM00571">
    <property type="entry name" value="DDT"/>
    <property type="match status" value="1"/>
</dbReference>
<feature type="region of interest" description="Disordered" evidence="14">
    <location>
        <begin position="1385"/>
        <end position="1413"/>
    </location>
</feature>
<feature type="region of interest" description="Disordered" evidence="14">
    <location>
        <begin position="1149"/>
        <end position="1238"/>
    </location>
</feature>